<comment type="caution">
    <text evidence="13">The sequence shown here is derived from an EMBL/GenBank/DDBJ whole genome shotgun (WGS) entry which is preliminary data.</text>
</comment>
<dbReference type="InterPro" id="IPR009019">
    <property type="entry name" value="KH_sf_prok-type"/>
</dbReference>
<dbReference type="GO" id="GO:0070181">
    <property type="term" value="F:small ribosomal subunit rRNA binding"/>
    <property type="evidence" value="ECO:0007669"/>
    <property type="project" value="UniProtKB-UniRule"/>
</dbReference>
<evidence type="ECO:0000256" key="7">
    <source>
        <dbReference type="ARBA" id="ARBA00023136"/>
    </source>
</evidence>
<dbReference type="PANTHER" id="PTHR42698">
    <property type="entry name" value="GTPASE ERA"/>
    <property type="match status" value="1"/>
</dbReference>
<feature type="region of interest" description="G2" evidence="9">
    <location>
        <begin position="36"/>
        <end position="40"/>
    </location>
</feature>
<keyword evidence="5 8" id="KW-0694">RNA-binding</keyword>
<evidence type="ECO:0000256" key="4">
    <source>
        <dbReference type="ARBA" id="ARBA00022741"/>
    </source>
</evidence>
<dbReference type="NCBIfam" id="TIGR00436">
    <property type="entry name" value="era"/>
    <property type="match status" value="1"/>
</dbReference>
<organism evidence="13 14">
    <name type="scientific">Candidatus Coprosoma intestinipullorum</name>
    <dbReference type="NCBI Taxonomy" id="2840752"/>
    <lineage>
        <taxon>Bacteria</taxon>
        <taxon>Bacillati</taxon>
        <taxon>Bacillota</taxon>
        <taxon>Bacillota incertae sedis</taxon>
        <taxon>Candidatus Coprosoma</taxon>
    </lineage>
</organism>
<evidence type="ECO:0000256" key="2">
    <source>
        <dbReference type="ARBA" id="ARBA00020484"/>
    </source>
</evidence>
<feature type="domain" description="KH type-2" evidence="11">
    <location>
        <begin position="192"/>
        <end position="276"/>
    </location>
</feature>
<feature type="binding site" evidence="8">
    <location>
        <begin position="10"/>
        <end position="17"/>
    </location>
    <ligand>
        <name>GTP</name>
        <dbReference type="ChEBI" id="CHEBI:37565"/>
    </ligand>
</feature>
<dbReference type="InterPro" id="IPR027417">
    <property type="entry name" value="P-loop_NTPase"/>
</dbReference>
<evidence type="ECO:0000259" key="11">
    <source>
        <dbReference type="PROSITE" id="PS50823"/>
    </source>
</evidence>
<dbReference type="CDD" id="cd04163">
    <property type="entry name" value="Era"/>
    <property type="match status" value="1"/>
</dbReference>
<dbReference type="Gene3D" id="3.40.50.300">
    <property type="entry name" value="P-loop containing nucleotide triphosphate hydrolases"/>
    <property type="match status" value="1"/>
</dbReference>
<evidence type="ECO:0000259" key="12">
    <source>
        <dbReference type="PROSITE" id="PS51713"/>
    </source>
</evidence>
<dbReference type="GO" id="GO:0005829">
    <property type="term" value="C:cytosol"/>
    <property type="evidence" value="ECO:0007669"/>
    <property type="project" value="TreeGrafter"/>
</dbReference>
<dbReference type="PROSITE" id="PS50823">
    <property type="entry name" value="KH_TYPE_2"/>
    <property type="match status" value="1"/>
</dbReference>
<dbReference type="PANTHER" id="PTHR42698:SF1">
    <property type="entry name" value="GTPASE ERA, MITOCHONDRIAL"/>
    <property type="match status" value="1"/>
</dbReference>
<accession>A0A9D0ZPS7</accession>
<keyword evidence="7 8" id="KW-0472">Membrane</keyword>
<dbReference type="InterPro" id="IPR005225">
    <property type="entry name" value="Small_GTP-bd"/>
</dbReference>
<dbReference type="Pfam" id="PF07650">
    <property type="entry name" value="KH_2"/>
    <property type="match status" value="1"/>
</dbReference>
<evidence type="ECO:0000256" key="3">
    <source>
        <dbReference type="ARBA" id="ARBA00022517"/>
    </source>
</evidence>
<dbReference type="GO" id="GO:0005886">
    <property type="term" value="C:plasma membrane"/>
    <property type="evidence" value="ECO:0007669"/>
    <property type="project" value="UniProtKB-SubCell"/>
</dbReference>
<dbReference type="InterPro" id="IPR004044">
    <property type="entry name" value="KH_dom_type_2"/>
</dbReference>
<feature type="region of interest" description="G1" evidence="9">
    <location>
        <begin position="10"/>
        <end position="17"/>
    </location>
</feature>
<dbReference type="InterPro" id="IPR030388">
    <property type="entry name" value="G_ERA_dom"/>
</dbReference>
<dbReference type="SUPFAM" id="SSF52540">
    <property type="entry name" value="P-loop containing nucleoside triphosphate hydrolases"/>
    <property type="match status" value="1"/>
</dbReference>
<feature type="region of interest" description="G4" evidence="9">
    <location>
        <begin position="119"/>
        <end position="122"/>
    </location>
</feature>
<evidence type="ECO:0000313" key="14">
    <source>
        <dbReference type="Proteomes" id="UP000886786"/>
    </source>
</evidence>
<feature type="binding site" evidence="8">
    <location>
        <begin position="119"/>
        <end position="122"/>
    </location>
    <ligand>
        <name>GTP</name>
        <dbReference type="ChEBI" id="CHEBI:37565"/>
    </ligand>
</feature>
<dbReference type="GO" id="GO:0043024">
    <property type="term" value="F:ribosomal small subunit binding"/>
    <property type="evidence" value="ECO:0007669"/>
    <property type="project" value="TreeGrafter"/>
</dbReference>
<comment type="function">
    <text evidence="8">An essential GTPase that binds both GDP and GTP, with rapid nucleotide exchange. Plays a role in 16S rRNA processing and 30S ribosomal subunit biogenesis and possibly also in cell cycle regulation and energy metabolism.</text>
</comment>
<evidence type="ECO:0000256" key="5">
    <source>
        <dbReference type="ARBA" id="ARBA00022884"/>
    </source>
</evidence>
<comment type="subunit">
    <text evidence="8">Monomer.</text>
</comment>
<feature type="region of interest" description="G3" evidence="9">
    <location>
        <begin position="57"/>
        <end position="60"/>
    </location>
</feature>
<dbReference type="GO" id="GO:0003924">
    <property type="term" value="F:GTPase activity"/>
    <property type="evidence" value="ECO:0007669"/>
    <property type="project" value="UniProtKB-UniRule"/>
</dbReference>
<evidence type="ECO:0000256" key="1">
    <source>
        <dbReference type="ARBA" id="ARBA00007921"/>
    </source>
</evidence>
<evidence type="ECO:0000256" key="8">
    <source>
        <dbReference type="HAMAP-Rule" id="MF_00367"/>
    </source>
</evidence>
<evidence type="ECO:0000256" key="10">
    <source>
        <dbReference type="RuleBase" id="RU003761"/>
    </source>
</evidence>
<proteinExistence type="inferred from homology"/>
<evidence type="ECO:0000313" key="13">
    <source>
        <dbReference type="EMBL" id="HIQ90022.1"/>
    </source>
</evidence>
<keyword evidence="8" id="KW-0699">rRNA-binding</keyword>
<sequence length="295" mass="33684">MRSGFVSLTGRPNVGKSTLLNQIIGQKLAITSDKPQTTRNLIQGIYNDDDTQIVFVDTPGIHKPNHKLGQILNKGAYYSIDDVDVVCFLIDAKAGLGGGDKYIIERLKKVDKPVILVINKIDGLSKEEIFNKILEYKDLYNWSDIVPVSALKDKNTGTLIKVIKEYLPESVKFFDNDTVTNRSLEFMASEIVREKILRTTSEEIPYSVTCVTTKFVKDKGNRIINVDIIVDRDSLKKIIIGKQGQKLKKIGIEARKDLEQILDAKVYLELYVKTIEKWRDREKYLNEFKFTDFTE</sequence>
<dbReference type="InterPro" id="IPR005662">
    <property type="entry name" value="GTPase_Era-like"/>
</dbReference>
<feature type="region of interest" description="G5" evidence="9">
    <location>
        <begin position="148"/>
        <end position="150"/>
    </location>
</feature>
<dbReference type="NCBIfam" id="NF000908">
    <property type="entry name" value="PRK00089.1"/>
    <property type="match status" value="1"/>
</dbReference>
<dbReference type="GO" id="GO:0005525">
    <property type="term" value="F:GTP binding"/>
    <property type="evidence" value="ECO:0007669"/>
    <property type="project" value="UniProtKB-UniRule"/>
</dbReference>
<dbReference type="PROSITE" id="PS51713">
    <property type="entry name" value="G_ERA"/>
    <property type="match status" value="1"/>
</dbReference>
<dbReference type="SUPFAM" id="SSF54814">
    <property type="entry name" value="Prokaryotic type KH domain (KH-domain type II)"/>
    <property type="match status" value="1"/>
</dbReference>
<dbReference type="Gene3D" id="3.30.300.20">
    <property type="match status" value="1"/>
</dbReference>
<feature type="domain" description="Era-type G" evidence="12">
    <location>
        <begin position="2"/>
        <end position="169"/>
    </location>
</feature>
<name>A0A9D0ZPS7_9FIRM</name>
<comment type="subcellular location">
    <subcellularLocation>
        <location evidence="8">Cytoplasm</location>
    </subcellularLocation>
    <subcellularLocation>
        <location evidence="8">Cell membrane</location>
        <topology evidence="8">Peripheral membrane protein</topology>
    </subcellularLocation>
</comment>
<dbReference type="PRINTS" id="PR00326">
    <property type="entry name" value="GTP1OBG"/>
</dbReference>
<keyword evidence="8" id="KW-1003">Cell membrane</keyword>
<gene>
    <name evidence="8 13" type="primary">era</name>
    <name evidence="13" type="ORF">IAB27_00115</name>
</gene>
<dbReference type="HAMAP" id="MF_00367">
    <property type="entry name" value="GTPase_Era"/>
    <property type="match status" value="1"/>
</dbReference>
<dbReference type="Proteomes" id="UP000886786">
    <property type="component" value="Unassembled WGS sequence"/>
</dbReference>
<reference evidence="13" key="2">
    <citation type="journal article" date="2021" name="PeerJ">
        <title>Extensive microbial diversity within the chicken gut microbiome revealed by metagenomics and culture.</title>
        <authorList>
            <person name="Gilroy R."/>
            <person name="Ravi A."/>
            <person name="Getino M."/>
            <person name="Pursley I."/>
            <person name="Horton D.L."/>
            <person name="Alikhan N.F."/>
            <person name="Baker D."/>
            <person name="Gharbi K."/>
            <person name="Hall N."/>
            <person name="Watson M."/>
            <person name="Adriaenssens E.M."/>
            <person name="Foster-Nyarko E."/>
            <person name="Jarju S."/>
            <person name="Secka A."/>
            <person name="Antonio M."/>
            <person name="Oren A."/>
            <person name="Chaudhuri R.R."/>
            <person name="La Ragione R."/>
            <person name="Hildebrand F."/>
            <person name="Pallen M.J."/>
        </authorList>
    </citation>
    <scope>NUCLEOTIDE SEQUENCE</scope>
    <source>
        <strain evidence="13">CHK147-3167</strain>
    </source>
</reference>
<keyword evidence="8" id="KW-0963">Cytoplasm</keyword>
<reference evidence="13" key="1">
    <citation type="submission" date="2020-10" db="EMBL/GenBank/DDBJ databases">
        <authorList>
            <person name="Gilroy R."/>
        </authorList>
    </citation>
    <scope>NUCLEOTIDE SEQUENCE</scope>
    <source>
        <strain evidence="13">CHK147-3167</strain>
    </source>
</reference>
<dbReference type="AlphaFoldDB" id="A0A9D0ZPS7"/>
<dbReference type="FunFam" id="3.40.50.300:FF:000094">
    <property type="entry name" value="GTPase Era"/>
    <property type="match status" value="1"/>
</dbReference>
<dbReference type="InterPro" id="IPR015946">
    <property type="entry name" value="KH_dom-like_a/b"/>
</dbReference>
<dbReference type="InterPro" id="IPR006073">
    <property type="entry name" value="GTP-bd"/>
</dbReference>
<dbReference type="CDD" id="cd22534">
    <property type="entry name" value="KH-II_Era"/>
    <property type="match status" value="1"/>
</dbReference>
<comment type="similarity">
    <text evidence="1 8 9 10">Belongs to the TRAFAC class TrmE-Era-EngA-EngB-Septin-like GTPase superfamily. Era GTPase family.</text>
</comment>
<keyword evidence="6 8" id="KW-0342">GTP-binding</keyword>
<protein>
    <recommendedName>
        <fullName evidence="2 8">GTPase Era</fullName>
    </recommendedName>
</protein>
<dbReference type="GO" id="GO:0000028">
    <property type="term" value="P:ribosomal small subunit assembly"/>
    <property type="evidence" value="ECO:0007669"/>
    <property type="project" value="TreeGrafter"/>
</dbReference>
<evidence type="ECO:0000256" key="9">
    <source>
        <dbReference type="PROSITE-ProRule" id="PRU01050"/>
    </source>
</evidence>
<feature type="binding site" evidence="8">
    <location>
        <begin position="57"/>
        <end position="61"/>
    </location>
    <ligand>
        <name>GTP</name>
        <dbReference type="ChEBI" id="CHEBI:37565"/>
    </ligand>
</feature>
<keyword evidence="3 8" id="KW-0690">Ribosome biogenesis</keyword>
<evidence type="ECO:0000256" key="6">
    <source>
        <dbReference type="ARBA" id="ARBA00023134"/>
    </source>
</evidence>
<dbReference type="NCBIfam" id="TIGR00231">
    <property type="entry name" value="small_GTP"/>
    <property type="match status" value="1"/>
</dbReference>
<dbReference type="Pfam" id="PF01926">
    <property type="entry name" value="MMR_HSR1"/>
    <property type="match status" value="1"/>
</dbReference>
<keyword evidence="4 8" id="KW-0547">Nucleotide-binding</keyword>
<dbReference type="EMBL" id="DVFV01000004">
    <property type="protein sequence ID" value="HIQ90022.1"/>
    <property type="molecule type" value="Genomic_DNA"/>
</dbReference>